<comment type="similarity">
    <text evidence="2">Belongs to the outer membrane factor (OMF) (TC 1.B.17) family.</text>
</comment>
<dbReference type="Pfam" id="PF02321">
    <property type="entry name" value="OEP"/>
    <property type="match status" value="2"/>
</dbReference>
<proteinExistence type="inferred from homology"/>
<evidence type="ECO:0000313" key="9">
    <source>
        <dbReference type="Proteomes" id="UP000324797"/>
    </source>
</evidence>
<keyword evidence="6" id="KW-0472">Membrane</keyword>
<dbReference type="RefSeq" id="WP_148743417.1">
    <property type="nucleotide sequence ID" value="NZ_VSTH01000124.1"/>
</dbReference>
<dbReference type="SUPFAM" id="SSF56954">
    <property type="entry name" value="Outer membrane efflux proteins (OEP)"/>
    <property type="match status" value="1"/>
</dbReference>
<evidence type="ECO:0000256" key="1">
    <source>
        <dbReference type="ARBA" id="ARBA00004442"/>
    </source>
</evidence>
<keyword evidence="3" id="KW-0813">Transport</keyword>
<evidence type="ECO:0000256" key="6">
    <source>
        <dbReference type="ARBA" id="ARBA00023136"/>
    </source>
</evidence>
<dbReference type="PANTHER" id="PTHR30026">
    <property type="entry name" value="OUTER MEMBRANE PROTEIN TOLC"/>
    <property type="match status" value="1"/>
</dbReference>
<keyword evidence="5" id="KW-0812">Transmembrane</keyword>
<gene>
    <name evidence="8" type="ORF">FXV83_31180</name>
</gene>
<dbReference type="Gene3D" id="1.20.1600.10">
    <property type="entry name" value="Outer membrane efflux proteins (OEP)"/>
    <property type="match status" value="1"/>
</dbReference>
<comment type="caution">
    <text evidence="8">The sequence shown here is derived from an EMBL/GenBank/DDBJ whole genome shotgun (WGS) entry which is preliminary data.</text>
</comment>
<evidence type="ECO:0000256" key="7">
    <source>
        <dbReference type="ARBA" id="ARBA00023237"/>
    </source>
</evidence>
<evidence type="ECO:0000313" key="8">
    <source>
        <dbReference type="EMBL" id="TYO62767.1"/>
    </source>
</evidence>
<dbReference type="InterPro" id="IPR010130">
    <property type="entry name" value="T1SS_OMP_TolC"/>
</dbReference>
<dbReference type="InterPro" id="IPR051906">
    <property type="entry name" value="TolC-like"/>
</dbReference>
<protein>
    <submittedName>
        <fullName evidence="8">TolC family outer membrane protein</fullName>
    </submittedName>
</protein>
<dbReference type="GO" id="GO:0015562">
    <property type="term" value="F:efflux transmembrane transporter activity"/>
    <property type="evidence" value="ECO:0007669"/>
    <property type="project" value="InterPro"/>
</dbReference>
<dbReference type="PROSITE" id="PS51257">
    <property type="entry name" value="PROKAR_LIPOPROTEIN"/>
    <property type="match status" value="1"/>
</dbReference>
<dbReference type="InterPro" id="IPR003423">
    <property type="entry name" value="OMP_efflux"/>
</dbReference>
<reference evidence="8 9" key="1">
    <citation type="submission" date="2019-08" db="EMBL/GenBank/DDBJ databases">
        <title>Bradyrhizobium hipponensis sp. nov., a rhizobium isolated from a Lupinus angustifolius root nodule in Tunisia.</title>
        <authorList>
            <person name="Off K."/>
            <person name="Rejili M."/>
            <person name="Mars M."/>
            <person name="Brachmann A."/>
            <person name="Marin M."/>
        </authorList>
    </citation>
    <scope>NUCLEOTIDE SEQUENCE [LARGE SCALE GENOMIC DNA]</scope>
    <source>
        <strain evidence="9">aSej3</strain>
    </source>
</reference>
<dbReference type="AlphaFoldDB" id="A0A5S4YH41"/>
<dbReference type="EMBL" id="VSTH01000124">
    <property type="protein sequence ID" value="TYO62767.1"/>
    <property type="molecule type" value="Genomic_DNA"/>
</dbReference>
<dbReference type="Proteomes" id="UP000324797">
    <property type="component" value="Unassembled WGS sequence"/>
</dbReference>
<keyword evidence="7" id="KW-0998">Cell outer membrane</keyword>
<accession>A0A5S4YH41</accession>
<dbReference type="GO" id="GO:1990281">
    <property type="term" value="C:efflux pump complex"/>
    <property type="evidence" value="ECO:0007669"/>
    <property type="project" value="TreeGrafter"/>
</dbReference>
<evidence type="ECO:0000256" key="4">
    <source>
        <dbReference type="ARBA" id="ARBA00022452"/>
    </source>
</evidence>
<evidence type="ECO:0000256" key="5">
    <source>
        <dbReference type="ARBA" id="ARBA00022692"/>
    </source>
</evidence>
<dbReference type="NCBIfam" id="TIGR01844">
    <property type="entry name" value="type_I_sec_TolC"/>
    <property type="match status" value="1"/>
</dbReference>
<name>A0A5S4YH41_9BRAD</name>
<dbReference type="GO" id="GO:0009279">
    <property type="term" value="C:cell outer membrane"/>
    <property type="evidence" value="ECO:0007669"/>
    <property type="project" value="UniProtKB-SubCell"/>
</dbReference>
<dbReference type="PANTHER" id="PTHR30026:SF22">
    <property type="entry name" value="OUTER MEMBRANE EFFLUX PROTEIN"/>
    <property type="match status" value="1"/>
</dbReference>
<dbReference type="GO" id="GO:0015288">
    <property type="term" value="F:porin activity"/>
    <property type="evidence" value="ECO:0007669"/>
    <property type="project" value="TreeGrafter"/>
</dbReference>
<sequence length="476" mass="50767">MIGRAARAGRVMMRHRSGVAPVLATWTALTLSCAVTATAKAEALPEALAKAYQTNPQLNAERARQRATDENVPQALAGYRPQIVASLSAGLQSVRNLLPDNTIQTANLKPWVIGVTVTQTLFNGFRTANSVRMAELQVQSGREALRNVGQGVLLDAVTAYTNVLANQSLVEAQRSNVAFLRETLAVTQRRLNAGDVTPTDSAQAEARLNRGLADLNAAEVALAVSQATYAQVVGNTPSQLRPAEVVDRYLPRSREDAMTMAIREHPAVMAASFDVDVASTTIRIAEGTLLPSASIQGSASRSRNNDPTLGTLAEDQASIVANVTAPIYDGGQAASQTRQTKEITAQSRLVLDQVRNQARTAATSAWVTNEGAKIAVSASESEVKAASVALQGVQREASGGQRTTVDVLNSQADLIQARARLIGALRDRVIASYTLLSAVGRLDVKTLSLNTPDYLPEVHYHQVRDAWHGLRTPSGQ</sequence>
<organism evidence="8 9">
    <name type="scientific">Bradyrhizobium hipponense</name>
    <dbReference type="NCBI Taxonomy" id="2605638"/>
    <lineage>
        <taxon>Bacteria</taxon>
        <taxon>Pseudomonadati</taxon>
        <taxon>Pseudomonadota</taxon>
        <taxon>Alphaproteobacteria</taxon>
        <taxon>Hyphomicrobiales</taxon>
        <taxon>Nitrobacteraceae</taxon>
        <taxon>Bradyrhizobium</taxon>
    </lineage>
</organism>
<evidence type="ECO:0000256" key="2">
    <source>
        <dbReference type="ARBA" id="ARBA00007613"/>
    </source>
</evidence>
<keyword evidence="9" id="KW-1185">Reference proteome</keyword>
<comment type="subcellular location">
    <subcellularLocation>
        <location evidence="1">Cell outer membrane</location>
    </subcellularLocation>
</comment>
<keyword evidence="4" id="KW-1134">Transmembrane beta strand</keyword>
<evidence type="ECO:0000256" key="3">
    <source>
        <dbReference type="ARBA" id="ARBA00022448"/>
    </source>
</evidence>